<evidence type="ECO:0000256" key="1">
    <source>
        <dbReference type="ARBA" id="ARBA00022598"/>
    </source>
</evidence>
<reference evidence="5 6" key="1">
    <citation type="submission" date="2015-12" db="EMBL/GenBank/DDBJ databases">
        <title>The genome of Folsomia candida.</title>
        <authorList>
            <person name="Faddeeva A."/>
            <person name="Derks M.F."/>
            <person name="Anvar Y."/>
            <person name="Smit S."/>
            <person name="Van Straalen N."/>
            <person name="Roelofs D."/>
        </authorList>
    </citation>
    <scope>NUCLEOTIDE SEQUENCE [LARGE SCALE GENOMIC DNA]</scope>
    <source>
        <strain evidence="5 6">VU population</strain>
        <tissue evidence="5">Whole body</tissue>
    </source>
</reference>
<evidence type="ECO:0000313" key="6">
    <source>
        <dbReference type="Proteomes" id="UP000198287"/>
    </source>
</evidence>
<dbReference type="SUPFAM" id="SSF56059">
    <property type="entry name" value="Glutathione synthetase ATP-binding domain-like"/>
    <property type="match status" value="1"/>
</dbReference>
<dbReference type="Proteomes" id="UP000198287">
    <property type="component" value="Unassembled WGS sequence"/>
</dbReference>
<feature type="region of interest" description="Disordered" evidence="4">
    <location>
        <begin position="942"/>
        <end position="969"/>
    </location>
</feature>
<dbReference type="Pfam" id="PF03133">
    <property type="entry name" value="TTL"/>
    <property type="match status" value="1"/>
</dbReference>
<feature type="compositionally biased region" description="Polar residues" evidence="4">
    <location>
        <begin position="125"/>
        <end position="145"/>
    </location>
</feature>
<keyword evidence="2" id="KW-0547">Nucleotide-binding</keyword>
<evidence type="ECO:0000256" key="4">
    <source>
        <dbReference type="SAM" id="MobiDB-lite"/>
    </source>
</evidence>
<organism evidence="5 6">
    <name type="scientific">Folsomia candida</name>
    <name type="common">Springtail</name>
    <dbReference type="NCBI Taxonomy" id="158441"/>
    <lineage>
        <taxon>Eukaryota</taxon>
        <taxon>Metazoa</taxon>
        <taxon>Ecdysozoa</taxon>
        <taxon>Arthropoda</taxon>
        <taxon>Hexapoda</taxon>
        <taxon>Collembola</taxon>
        <taxon>Entomobryomorpha</taxon>
        <taxon>Isotomoidea</taxon>
        <taxon>Isotomidae</taxon>
        <taxon>Proisotominae</taxon>
        <taxon>Folsomia</taxon>
    </lineage>
</organism>
<dbReference type="PANTHER" id="PTHR12241:SF162">
    <property type="entry name" value="TUBULIN MONOGLUTAMYLASE TTLL4"/>
    <property type="match status" value="1"/>
</dbReference>
<keyword evidence="1" id="KW-0436">Ligase</keyword>
<dbReference type="GO" id="GO:0036064">
    <property type="term" value="C:ciliary basal body"/>
    <property type="evidence" value="ECO:0007669"/>
    <property type="project" value="TreeGrafter"/>
</dbReference>
<feature type="compositionally biased region" description="Polar residues" evidence="4">
    <location>
        <begin position="1"/>
        <end position="12"/>
    </location>
</feature>
<keyword evidence="6" id="KW-1185">Reference proteome</keyword>
<sequence>MGWGNQPVTTASGKRGRHSSEDSRNTKGDTSRSCGGSKSFLGHCGSSKPENLTEEDMKAHFGKRARDVSPLNDADGPSSSSSSSCTSGTGDLIDVLPNRLTISGVDSGATTSAVQTPGIVGCSKNSLHFESSSSNPDSAVISSSVDSHDPSNKPSTSRITVSSQEKFYDLGDLKIRTSRLRPLTNGAPKAQRGPRVSAARLRTAYPRKMTSPTKKPHKSSSGTHSSGSSSGLSTASTSNASSTSTFSEEDGGYVDIDCEEVDSTEGEADSEESVDDEVSTASTFVSVDMLPVENVSLEIVPAIRPSYFPHVPPYINFCLSTNQRTEPLPREIQKHLKWRLSNITPVVVKKTLTNSGFSLLRKTVEWGGHWGRHMKAALFKTSIKDFQKLNHLPGTFQIGRKDRLWRNIQRFMNKFGKEEFGFMPKTFILPMEIKQLKAAWDSSDTKNQLWIVKPPALARGTGIRVVNKWNQINKKKPIIVQSYIGNPYLINDRKFDLRIYVLVTNFHPLKVYIYNDGLVRFAPVKYSSDTKRASDRFMHLTNYSINKNCELYTQNEDADACEGHKWTLKTLWRHFVKDGKDVTKLWSQIEEIVIKTLICAEEPIVSSTTCYLPNLYNGYELFGFDIILDAEFKPWLLEVNISPSLHSSSPLDLAVKGPMIKELLNIVGYHLPPKLSPLLKSMLSSSLDVTLELETPVFDKRIYVNNSLSKEEQSKHKFYKTKFEKRSEYLEDLIETLTPDDVRQLILAEDELSQCYNFYRIYPTTSTHTYTPYFELPRYYNMLFDAWETKYHDDRSQAVARLVLLCRQKIHLQVPVNAGSMISESQVIEDTTSVSSILSSSDDQQSTASTKNGKETTHEKKEIITTDISADVVSSPSPLQNLTETTLEICQTDEKLNYSSSPTPPASITSVLSPSLPTPAPTVLDNITNNCASRSLGSSCPCHPPSSLDRSNNALNGGKPPNANSSIPSKVADLPKGICF</sequence>
<accession>A0A226DC76</accession>
<feature type="compositionally biased region" description="Basic and acidic residues" evidence="4">
    <location>
        <begin position="18"/>
        <end position="30"/>
    </location>
</feature>
<comment type="caution">
    <text evidence="5">The sequence shown here is derived from an EMBL/GenBank/DDBJ whole genome shotgun (WGS) entry which is preliminary data.</text>
</comment>
<feature type="compositionally biased region" description="Low complexity" evidence="4">
    <location>
        <begin position="219"/>
        <end position="246"/>
    </location>
</feature>
<protein>
    <submittedName>
        <fullName evidence="5">Tubulin polyglutamylase TTLL4</fullName>
    </submittedName>
</protein>
<dbReference type="PROSITE" id="PS51221">
    <property type="entry name" value="TTL"/>
    <property type="match status" value="1"/>
</dbReference>
<dbReference type="GO" id="GO:0070740">
    <property type="term" value="F:tubulin-glutamic acid ligase activity"/>
    <property type="evidence" value="ECO:0007669"/>
    <property type="project" value="TreeGrafter"/>
</dbReference>
<feature type="region of interest" description="Disordered" evidence="4">
    <location>
        <begin position="261"/>
        <end position="280"/>
    </location>
</feature>
<feature type="region of interest" description="Disordered" evidence="4">
    <location>
        <begin position="125"/>
        <end position="160"/>
    </location>
</feature>
<dbReference type="STRING" id="158441.A0A226DC76"/>
<keyword evidence="3" id="KW-0067">ATP-binding</keyword>
<gene>
    <name evidence="5" type="ORF">Fcan01_22653</name>
</gene>
<dbReference type="InterPro" id="IPR004344">
    <property type="entry name" value="TTL/TTLL_fam"/>
</dbReference>
<feature type="region of interest" description="Disordered" evidence="4">
    <location>
        <begin position="1"/>
        <end position="93"/>
    </location>
</feature>
<dbReference type="GO" id="GO:0000226">
    <property type="term" value="P:microtubule cytoskeleton organization"/>
    <property type="evidence" value="ECO:0007669"/>
    <property type="project" value="TreeGrafter"/>
</dbReference>
<dbReference type="EMBL" id="LNIX01000025">
    <property type="protein sequence ID" value="OXA42809.1"/>
    <property type="molecule type" value="Genomic_DNA"/>
</dbReference>
<feature type="compositionally biased region" description="Acidic residues" evidence="4">
    <location>
        <begin position="261"/>
        <end position="278"/>
    </location>
</feature>
<evidence type="ECO:0000313" key="5">
    <source>
        <dbReference type="EMBL" id="OXA42809.1"/>
    </source>
</evidence>
<dbReference type="GO" id="GO:0005524">
    <property type="term" value="F:ATP binding"/>
    <property type="evidence" value="ECO:0007669"/>
    <property type="project" value="UniProtKB-KW"/>
</dbReference>
<proteinExistence type="predicted"/>
<feature type="region of interest" description="Disordered" evidence="4">
    <location>
        <begin position="179"/>
        <end position="254"/>
    </location>
</feature>
<dbReference type="AlphaFoldDB" id="A0A226DC76"/>
<evidence type="ECO:0000256" key="2">
    <source>
        <dbReference type="ARBA" id="ARBA00022741"/>
    </source>
</evidence>
<dbReference type="Gene3D" id="3.30.470.20">
    <property type="entry name" value="ATP-grasp fold, B domain"/>
    <property type="match status" value="1"/>
</dbReference>
<evidence type="ECO:0000256" key="3">
    <source>
        <dbReference type="ARBA" id="ARBA00022840"/>
    </source>
</evidence>
<dbReference type="OrthoDB" id="202825at2759"/>
<feature type="compositionally biased region" description="Basic and acidic residues" evidence="4">
    <location>
        <begin position="852"/>
        <end position="863"/>
    </location>
</feature>
<dbReference type="PANTHER" id="PTHR12241">
    <property type="entry name" value="TUBULIN POLYGLUTAMYLASE"/>
    <property type="match status" value="1"/>
</dbReference>
<feature type="compositionally biased region" description="Low complexity" evidence="4">
    <location>
        <begin position="834"/>
        <end position="850"/>
    </location>
</feature>
<feature type="region of interest" description="Disordered" evidence="4">
    <location>
        <begin position="834"/>
        <end position="863"/>
    </location>
</feature>
<dbReference type="GO" id="GO:0015631">
    <property type="term" value="F:tubulin binding"/>
    <property type="evidence" value="ECO:0007669"/>
    <property type="project" value="TreeGrafter"/>
</dbReference>
<feature type="compositionally biased region" description="Basic and acidic residues" evidence="4">
    <location>
        <begin position="55"/>
        <end position="67"/>
    </location>
</feature>
<name>A0A226DC76_FOLCA</name>